<keyword evidence="3" id="KW-0732">Signal</keyword>
<dbReference type="OrthoDB" id="6112673at2759"/>
<dbReference type="KEGG" id="bgt:106056436"/>
<accession>A0A2C9L3U6</accession>
<dbReference type="RefSeq" id="XP_013068628.2">
    <property type="nucleotide sequence ID" value="XM_013213174.2"/>
</dbReference>
<reference evidence="4" key="1">
    <citation type="submission" date="2020-05" db="UniProtKB">
        <authorList>
            <consortium name="EnsemblMetazoa"/>
        </authorList>
    </citation>
    <scope>IDENTIFICATION</scope>
    <source>
        <strain evidence="4">BB02</strain>
    </source>
</reference>
<evidence type="ECO:0008006" key="6">
    <source>
        <dbReference type="Google" id="ProtNLM"/>
    </source>
</evidence>
<feature type="transmembrane region" description="Helical" evidence="2">
    <location>
        <begin position="334"/>
        <end position="358"/>
    </location>
</feature>
<keyword evidence="2" id="KW-0812">Transmembrane</keyword>
<gene>
    <name evidence="4" type="primary">106056436</name>
</gene>
<evidence type="ECO:0000256" key="2">
    <source>
        <dbReference type="SAM" id="Phobius"/>
    </source>
</evidence>
<name>A0A2C9L3U6_BIOGL</name>
<dbReference type="EnsemblMetazoa" id="BGLB026708-RC">
    <property type="protein sequence ID" value="BGLB026708-PC"/>
    <property type="gene ID" value="BGLB026708"/>
</dbReference>
<organism evidence="4 5">
    <name type="scientific">Biomphalaria glabrata</name>
    <name type="common">Bloodfluke planorb</name>
    <name type="synonym">Freshwater snail</name>
    <dbReference type="NCBI Taxonomy" id="6526"/>
    <lineage>
        <taxon>Eukaryota</taxon>
        <taxon>Metazoa</taxon>
        <taxon>Spiralia</taxon>
        <taxon>Lophotrochozoa</taxon>
        <taxon>Mollusca</taxon>
        <taxon>Gastropoda</taxon>
        <taxon>Heterobranchia</taxon>
        <taxon>Euthyneura</taxon>
        <taxon>Panpulmonata</taxon>
        <taxon>Hygrophila</taxon>
        <taxon>Lymnaeoidea</taxon>
        <taxon>Planorbidae</taxon>
        <taxon>Biomphalaria</taxon>
    </lineage>
</organism>
<keyword evidence="2" id="KW-1133">Transmembrane helix</keyword>
<feature type="compositionally biased region" description="Low complexity" evidence="1">
    <location>
        <begin position="280"/>
        <end position="317"/>
    </location>
</feature>
<evidence type="ECO:0000256" key="3">
    <source>
        <dbReference type="SAM" id="SignalP"/>
    </source>
</evidence>
<feature type="chain" id="PRO_5012541969" description="SUEL-type lectin domain-containing protein" evidence="3">
    <location>
        <begin position="32"/>
        <end position="457"/>
    </location>
</feature>
<feature type="region of interest" description="Disordered" evidence="1">
    <location>
        <begin position="274"/>
        <end position="317"/>
    </location>
</feature>
<sequence length="457" mass="51020">MTLHSISITENMASTFIIYLAILWSSAVILAESEPARCVVQYDKESPCLQKTMCPEDGMAVMVDHVVVSEMTECAPNGYIRTASSDIDLDKVLVSTIRRECNGKKTCDLQESLKNRFIVSCDRPKSFEADAIDIRHYCRPFGLNHTAVYDMGSNQNLNVKDQTFYLVLDSPLMDTNLTCIIRGDRTGFNFRLLHVDMETPSYCRFQNGRSCSEILSIVGDGKRLVTYTHKTQPEVLQSYKVNETVNLHVTSGPGLLWIELTGIQSSVLLTCEGSSREESTTTATTTTTTTTPTTTTPTTPVETTNTPLSDITTPTTTTSNATMIKPWDGLHPNVLTLIILVTVIAAGLFISLGFNIFYVRKSRRLRVLANENMYSYPEQRGCGSYTYSGLDDEAPPTPARNGEEYLEIKDYYTTEYLDVEHKEYNIPQDAGHRSLTSGQWSLDHNNSLQSVTDNADY</sequence>
<feature type="signal peptide" evidence="3">
    <location>
        <begin position="1"/>
        <end position="31"/>
    </location>
</feature>
<dbReference type="AlphaFoldDB" id="A0A2C9L3U6"/>
<evidence type="ECO:0000256" key="1">
    <source>
        <dbReference type="SAM" id="MobiDB-lite"/>
    </source>
</evidence>
<evidence type="ECO:0000313" key="4">
    <source>
        <dbReference type="EnsemblMetazoa" id="BGLB026708-PC"/>
    </source>
</evidence>
<proteinExistence type="predicted"/>
<keyword evidence="2" id="KW-0472">Membrane</keyword>
<dbReference type="VEuPathDB" id="VectorBase:BGLB026708"/>
<evidence type="ECO:0000313" key="5">
    <source>
        <dbReference type="Proteomes" id="UP000076420"/>
    </source>
</evidence>
<dbReference type="VEuPathDB" id="VectorBase:BGLAX_040523"/>
<dbReference type="Proteomes" id="UP000076420">
    <property type="component" value="Unassembled WGS sequence"/>
</dbReference>
<protein>
    <recommendedName>
        <fullName evidence="6">SUEL-type lectin domain-containing protein</fullName>
    </recommendedName>
</protein>